<dbReference type="AlphaFoldDB" id="A0A1X7MQ75"/>
<sequence>MNIIAPAALGASLALAGCTAVPPPVLPAAGPADSAYGITDAHYHPVVSYTHREPTDPQNWRRLNDDLSPAGKGARS</sequence>
<name>A0A1X7MQ75_9HYPH</name>
<accession>A0A1X7MQ75</accession>
<feature type="region of interest" description="Disordered" evidence="1">
    <location>
        <begin position="50"/>
        <end position="76"/>
    </location>
</feature>
<keyword evidence="2" id="KW-0732">Signal</keyword>
<keyword evidence="4" id="KW-1185">Reference proteome</keyword>
<feature type="chain" id="PRO_5012214358" description="Lipoprotein" evidence="2">
    <location>
        <begin position="17"/>
        <end position="76"/>
    </location>
</feature>
<protein>
    <recommendedName>
        <fullName evidence="5">Lipoprotein</fullName>
    </recommendedName>
</protein>
<organism evidence="3 4">
    <name type="scientific">Mesorhizobium australicum</name>
    <dbReference type="NCBI Taxonomy" id="536018"/>
    <lineage>
        <taxon>Bacteria</taxon>
        <taxon>Pseudomonadati</taxon>
        <taxon>Pseudomonadota</taxon>
        <taxon>Alphaproteobacteria</taxon>
        <taxon>Hyphomicrobiales</taxon>
        <taxon>Phyllobacteriaceae</taxon>
        <taxon>Mesorhizobium</taxon>
    </lineage>
</organism>
<gene>
    <name evidence="3" type="ORF">SAMN02982922_0070</name>
</gene>
<evidence type="ECO:0000256" key="1">
    <source>
        <dbReference type="SAM" id="MobiDB-lite"/>
    </source>
</evidence>
<proteinExistence type="predicted"/>
<dbReference type="EMBL" id="FXBL01000002">
    <property type="protein sequence ID" value="SMH26186.1"/>
    <property type="molecule type" value="Genomic_DNA"/>
</dbReference>
<dbReference type="Proteomes" id="UP000193083">
    <property type="component" value="Unassembled WGS sequence"/>
</dbReference>
<evidence type="ECO:0000256" key="2">
    <source>
        <dbReference type="SAM" id="SignalP"/>
    </source>
</evidence>
<evidence type="ECO:0008006" key="5">
    <source>
        <dbReference type="Google" id="ProtNLM"/>
    </source>
</evidence>
<reference evidence="3 4" key="1">
    <citation type="submission" date="2017-04" db="EMBL/GenBank/DDBJ databases">
        <authorList>
            <person name="Afonso C.L."/>
            <person name="Miller P.J."/>
            <person name="Scott M.A."/>
            <person name="Spackman E."/>
            <person name="Goraichik I."/>
            <person name="Dimitrov K.M."/>
            <person name="Suarez D.L."/>
            <person name="Swayne D.E."/>
        </authorList>
    </citation>
    <scope>NUCLEOTIDE SEQUENCE [LARGE SCALE GENOMIC DNA]</scope>
    <source>
        <strain evidence="3 4">B5P</strain>
    </source>
</reference>
<dbReference type="RefSeq" id="WP_085462410.1">
    <property type="nucleotide sequence ID" value="NZ_FXBL01000002.1"/>
</dbReference>
<dbReference type="OrthoDB" id="8084577at2"/>
<feature type="signal peptide" evidence="2">
    <location>
        <begin position="1"/>
        <end position="16"/>
    </location>
</feature>
<evidence type="ECO:0000313" key="3">
    <source>
        <dbReference type="EMBL" id="SMH26186.1"/>
    </source>
</evidence>
<evidence type="ECO:0000313" key="4">
    <source>
        <dbReference type="Proteomes" id="UP000193083"/>
    </source>
</evidence>